<protein>
    <submittedName>
        <fullName evidence="2">Uncharacterized protein</fullName>
    </submittedName>
</protein>
<organism evidence="2">
    <name type="scientific">uncultured Chloroflexia bacterium</name>
    <dbReference type="NCBI Taxonomy" id="1672391"/>
    <lineage>
        <taxon>Bacteria</taxon>
        <taxon>Bacillati</taxon>
        <taxon>Chloroflexota</taxon>
        <taxon>Chloroflexia</taxon>
        <taxon>environmental samples</taxon>
    </lineage>
</organism>
<proteinExistence type="predicted"/>
<feature type="transmembrane region" description="Helical" evidence="1">
    <location>
        <begin position="41"/>
        <end position="60"/>
    </location>
</feature>
<reference evidence="2" key="1">
    <citation type="submission" date="2020-02" db="EMBL/GenBank/DDBJ databases">
        <authorList>
            <person name="Meier V. D."/>
        </authorList>
    </citation>
    <scope>NUCLEOTIDE SEQUENCE</scope>
    <source>
        <strain evidence="2">AVDCRST_MAG93</strain>
    </source>
</reference>
<keyword evidence="1" id="KW-1133">Transmembrane helix</keyword>
<evidence type="ECO:0000256" key="1">
    <source>
        <dbReference type="SAM" id="Phobius"/>
    </source>
</evidence>
<accession>A0A6J4NAY7</accession>
<keyword evidence="1" id="KW-0472">Membrane</keyword>
<keyword evidence="1" id="KW-0812">Transmembrane</keyword>
<dbReference type="AlphaFoldDB" id="A0A6J4NAY7"/>
<feature type="transmembrane region" description="Helical" evidence="1">
    <location>
        <begin position="67"/>
        <end position="86"/>
    </location>
</feature>
<dbReference type="EMBL" id="CADCTR010003000">
    <property type="protein sequence ID" value="CAA9377752.1"/>
    <property type="molecule type" value="Genomic_DNA"/>
</dbReference>
<sequence>MIAAALLTAVLFQLSAATVIPGMWLLLFGTAVVTGGAFSVRVVPVMGICFMLLGAITLLSPPGWSDVLLGAGFGGLHIIFGIFIAWRHGG</sequence>
<name>A0A6J4NAY7_9CHLR</name>
<gene>
    <name evidence="2" type="ORF">AVDCRST_MAG93-8948</name>
</gene>
<evidence type="ECO:0000313" key="2">
    <source>
        <dbReference type="EMBL" id="CAA9377752.1"/>
    </source>
</evidence>